<name>A0A1R1X3H8_9FUNG</name>
<gene>
    <name evidence="2" type="ORF">AYI69_g10782</name>
</gene>
<accession>A0A1R1X3H8</accession>
<proteinExistence type="predicted"/>
<feature type="compositionally biased region" description="Basic and acidic residues" evidence="1">
    <location>
        <begin position="22"/>
        <end position="34"/>
    </location>
</feature>
<feature type="non-terminal residue" evidence="2">
    <location>
        <position position="34"/>
    </location>
</feature>
<keyword evidence="3" id="KW-1185">Reference proteome</keyword>
<comment type="caution">
    <text evidence="2">The sequence shown here is derived from an EMBL/GenBank/DDBJ whole genome shotgun (WGS) entry which is preliminary data.</text>
</comment>
<evidence type="ECO:0000313" key="3">
    <source>
        <dbReference type="Proteomes" id="UP000187429"/>
    </source>
</evidence>
<feature type="compositionally biased region" description="Basic and acidic residues" evidence="1">
    <location>
        <begin position="1"/>
        <end position="11"/>
    </location>
</feature>
<protein>
    <submittedName>
        <fullName evidence="2">Uncharacterized protein</fullName>
    </submittedName>
</protein>
<sequence>MFVKTDRRRAEFFYPPGTPGHPDGHPGLRRCLDE</sequence>
<organism evidence="2 3">
    <name type="scientific">Smittium culicis</name>
    <dbReference type="NCBI Taxonomy" id="133412"/>
    <lineage>
        <taxon>Eukaryota</taxon>
        <taxon>Fungi</taxon>
        <taxon>Fungi incertae sedis</taxon>
        <taxon>Zoopagomycota</taxon>
        <taxon>Kickxellomycotina</taxon>
        <taxon>Harpellomycetes</taxon>
        <taxon>Harpellales</taxon>
        <taxon>Legeriomycetaceae</taxon>
        <taxon>Smittium</taxon>
    </lineage>
</organism>
<dbReference type="Proteomes" id="UP000187429">
    <property type="component" value="Unassembled WGS sequence"/>
</dbReference>
<evidence type="ECO:0000313" key="2">
    <source>
        <dbReference type="EMBL" id="OMJ09185.1"/>
    </source>
</evidence>
<reference evidence="3" key="1">
    <citation type="submission" date="2017-01" db="EMBL/GenBank/DDBJ databases">
        <authorList>
            <person name="Wang Y."/>
            <person name="White M."/>
            <person name="Kvist S."/>
            <person name="Moncalvo J.-M."/>
        </authorList>
    </citation>
    <scope>NUCLEOTIDE SEQUENCE [LARGE SCALE GENOMIC DNA]</scope>
    <source>
        <strain evidence="3">ID-206-W2</strain>
    </source>
</reference>
<dbReference type="AlphaFoldDB" id="A0A1R1X3H8"/>
<dbReference type="EMBL" id="LSSM01007140">
    <property type="protein sequence ID" value="OMJ09185.1"/>
    <property type="molecule type" value="Genomic_DNA"/>
</dbReference>
<feature type="region of interest" description="Disordered" evidence="1">
    <location>
        <begin position="1"/>
        <end position="34"/>
    </location>
</feature>
<evidence type="ECO:0000256" key="1">
    <source>
        <dbReference type="SAM" id="MobiDB-lite"/>
    </source>
</evidence>